<dbReference type="SMART" id="SM00064">
    <property type="entry name" value="FYVE"/>
    <property type="match status" value="1"/>
</dbReference>
<sequence>PDQKEIAYNIKELYTFQQTFMTNMRLLIDNYIIKLSPSLEQAQNVAEAIAEIDAMYKQRFYPQYMTIDQDIIKSINCVKQPVKGVTKQKKAATFLSNADWTSLFQQVQVVYKATLFMLGELQPLIEDKSLDQLYPILPTVCNMFIDKLADKISEFNEYVAAYDFNLVQIRALMKKNENLSKYLQEIANSLKGKDLQTFLIMPVQIVPRFTLFFQNFQKINKNPELQPLLEQTNLLIKNKASEINANIADHDNMEELRQIENQIMAPPAALVLPHRKLIKEGFMIKECRKEDKPRKVFLFNDSLMYCSTMGDGQQIEKLFAPKLYPMKGCGCELRGQKIILKTSQKSFVLVQSKLTGEDMAQWAKEIQQVIDDNNVHNVLSKNQENKAPVWERDKDNPFCEICEVKFTFFNRRHHCRLCGCIVCNKCSNGREIIKSQDEFEKQRICDWCMKAEFNDKWVVNPAGKPERPTEQMLQQVKVEQVEAIKEEKSEETEDEPKQQDKQPSHEESESF</sequence>
<feature type="domain" description="DH" evidence="10">
    <location>
        <begin position="5"/>
        <end position="246"/>
    </location>
</feature>
<reference evidence="12" key="1">
    <citation type="submission" date="2015-07" db="EMBL/GenBank/DDBJ databases">
        <title>Adaptation to a free-living lifestyle via gene acquisitions in the diplomonad Trepomonas sp. PC1.</title>
        <authorList>
            <person name="Xu F."/>
            <person name="Jerlstrom-Hultqvist J."/>
            <person name="Kolisko M."/>
            <person name="Simpson A.G.B."/>
            <person name="Roger A.J."/>
            <person name="Svard S.G."/>
            <person name="Andersson J.O."/>
        </authorList>
    </citation>
    <scope>NUCLEOTIDE SEQUENCE</scope>
    <source>
        <strain evidence="12">PC1</strain>
    </source>
</reference>
<protein>
    <submittedName>
        <fullName evidence="12">FYVE zinc finger domain-containing protein</fullName>
    </submittedName>
</protein>
<dbReference type="InterPro" id="IPR001849">
    <property type="entry name" value="PH_domain"/>
</dbReference>
<dbReference type="Gene3D" id="2.30.29.30">
    <property type="entry name" value="Pleckstrin-homology domain (PH domain)/Phosphotyrosine-binding domain (PTB)"/>
    <property type="match status" value="1"/>
</dbReference>
<evidence type="ECO:0000259" key="10">
    <source>
        <dbReference type="PROSITE" id="PS50010"/>
    </source>
</evidence>
<dbReference type="InterPro" id="IPR035899">
    <property type="entry name" value="DBL_dom_sf"/>
</dbReference>
<dbReference type="InterPro" id="IPR000219">
    <property type="entry name" value="DH_dom"/>
</dbReference>
<feature type="compositionally biased region" description="Basic and acidic residues" evidence="9">
    <location>
        <begin position="495"/>
        <end position="511"/>
    </location>
</feature>
<dbReference type="PROSITE" id="PS50010">
    <property type="entry name" value="DH_2"/>
    <property type="match status" value="1"/>
</dbReference>
<dbReference type="GO" id="GO:0008270">
    <property type="term" value="F:zinc ion binding"/>
    <property type="evidence" value="ECO:0007669"/>
    <property type="project" value="UniProtKB-KW"/>
</dbReference>
<organism evidence="12">
    <name type="scientific">Trepomonas sp. PC1</name>
    <dbReference type="NCBI Taxonomy" id="1076344"/>
    <lineage>
        <taxon>Eukaryota</taxon>
        <taxon>Metamonada</taxon>
        <taxon>Diplomonadida</taxon>
        <taxon>Hexamitidae</taxon>
        <taxon>Hexamitinae</taxon>
        <taxon>Trepomonas</taxon>
    </lineage>
</organism>
<comment type="subcellular location">
    <subcellularLocation>
        <location evidence="1">Cytoplasm</location>
        <location evidence="1">Cytoskeleton</location>
    </subcellularLocation>
</comment>
<dbReference type="InterPro" id="IPR051092">
    <property type="entry name" value="FYVE_RhoGEF_PH"/>
</dbReference>
<evidence type="ECO:0000313" key="12">
    <source>
        <dbReference type="EMBL" id="JAP93864.1"/>
    </source>
</evidence>
<name>A0A146KD63_9EUKA</name>
<dbReference type="PANTHER" id="PTHR12673:SF159">
    <property type="entry name" value="LD03170P"/>
    <property type="match status" value="1"/>
</dbReference>
<evidence type="ECO:0000256" key="5">
    <source>
        <dbReference type="ARBA" id="ARBA00022771"/>
    </source>
</evidence>
<dbReference type="Pfam" id="PF01363">
    <property type="entry name" value="FYVE"/>
    <property type="match status" value="1"/>
</dbReference>
<dbReference type="InterPro" id="IPR013083">
    <property type="entry name" value="Znf_RING/FYVE/PHD"/>
</dbReference>
<dbReference type="InterPro" id="IPR000306">
    <property type="entry name" value="Znf_FYVE"/>
</dbReference>
<dbReference type="SUPFAM" id="SSF50729">
    <property type="entry name" value="PH domain-like"/>
    <property type="match status" value="1"/>
</dbReference>
<dbReference type="InterPro" id="IPR017455">
    <property type="entry name" value="Znf_FYVE-rel"/>
</dbReference>
<evidence type="ECO:0000256" key="8">
    <source>
        <dbReference type="PROSITE-ProRule" id="PRU00091"/>
    </source>
</evidence>
<feature type="region of interest" description="Disordered" evidence="9">
    <location>
        <begin position="480"/>
        <end position="511"/>
    </location>
</feature>
<keyword evidence="4" id="KW-0479">Metal-binding</keyword>
<feature type="non-terminal residue" evidence="12">
    <location>
        <position position="1"/>
    </location>
</feature>
<dbReference type="AlphaFoldDB" id="A0A146KD63"/>
<keyword evidence="6" id="KW-0862">Zinc</keyword>
<evidence type="ECO:0000256" key="3">
    <source>
        <dbReference type="ARBA" id="ARBA00022658"/>
    </source>
</evidence>
<dbReference type="GO" id="GO:0005085">
    <property type="term" value="F:guanyl-nucleotide exchange factor activity"/>
    <property type="evidence" value="ECO:0007669"/>
    <property type="project" value="UniProtKB-KW"/>
</dbReference>
<evidence type="ECO:0000256" key="7">
    <source>
        <dbReference type="ARBA" id="ARBA00023212"/>
    </source>
</evidence>
<evidence type="ECO:0000256" key="4">
    <source>
        <dbReference type="ARBA" id="ARBA00022723"/>
    </source>
</evidence>
<dbReference type="GO" id="GO:0005856">
    <property type="term" value="C:cytoskeleton"/>
    <property type="evidence" value="ECO:0007669"/>
    <property type="project" value="UniProtKB-SubCell"/>
</dbReference>
<dbReference type="Gene3D" id="1.20.900.10">
    <property type="entry name" value="Dbl homology (DH) domain"/>
    <property type="match status" value="1"/>
</dbReference>
<dbReference type="Gene3D" id="3.30.40.10">
    <property type="entry name" value="Zinc/RING finger domain, C3HC4 (zinc finger)"/>
    <property type="match status" value="1"/>
</dbReference>
<proteinExistence type="predicted"/>
<evidence type="ECO:0000256" key="6">
    <source>
        <dbReference type="ARBA" id="ARBA00022833"/>
    </source>
</evidence>
<dbReference type="InterPro" id="IPR011011">
    <property type="entry name" value="Znf_FYVE_PHD"/>
</dbReference>
<dbReference type="SMART" id="SM00233">
    <property type="entry name" value="PH"/>
    <property type="match status" value="1"/>
</dbReference>
<dbReference type="GO" id="GO:0005737">
    <property type="term" value="C:cytoplasm"/>
    <property type="evidence" value="ECO:0007669"/>
    <property type="project" value="TreeGrafter"/>
</dbReference>
<keyword evidence="2" id="KW-0963">Cytoplasm</keyword>
<dbReference type="Pfam" id="PF00621">
    <property type="entry name" value="RhoGEF"/>
    <property type="match status" value="1"/>
</dbReference>
<accession>A0A146KD63</accession>
<dbReference type="PROSITE" id="PS50178">
    <property type="entry name" value="ZF_FYVE"/>
    <property type="match status" value="1"/>
</dbReference>
<dbReference type="SUPFAM" id="SSF48065">
    <property type="entry name" value="DBL homology domain (DH-domain)"/>
    <property type="match status" value="1"/>
</dbReference>
<dbReference type="SMART" id="SM00325">
    <property type="entry name" value="RhoGEF"/>
    <property type="match status" value="1"/>
</dbReference>
<dbReference type="CDD" id="cd00065">
    <property type="entry name" value="FYVE_like_SF"/>
    <property type="match status" value="1"/>
</dbReference>
<dbReference type="SUPFAM" id="SSF57903">
    <property type="entry name" value="FYVE/PHD zinc finger"/>
    <property type="match status" value="1"/>
</dbReference>
<dbReference type="EMBL" id="GDID01002742">
    <property type="protein sequence ID" value="JAP93864.1"/>
    <property type="molecule type" value="Transcribed_RNA"/>
</dbReference>
<dbReference type="PANTHER" id="PTHR12673">
    <property type="entry name" value="FACIOGENITAL DYSPLASIA PROTEIN"/>
    <property type="match status" value="1"/>
</dbReference>
<keyword evidence="7" id="KW-0206">Cytoskeleton</keyword>
<keyword evidence="3" id="KW-0344">Guanine-nucleotide releasing factor</keyword>
<evidence type="ECO:0000259" key="11">
    <source>
        <dbReference type="PROSITE" id="PS50178"/>
    </source>
</evidence>
<evidence type="ECO:0000256" key="1">
    <source>
        <dbReference type="ARBA" id="ARBA00004245"/>
    </source>
</evidence>
<evidence type="ECO:0000256" key="9">
    <source>
        <dbReference type="SAM" id="MobiDB-lite"/>
    </source>
</evidence>
<dbReference type="InterPro" id="IPR011993">
    <property type="entry name" value="PH-like_dom_sf"/>
</dbReference>
<keyword evidence="5 8" id="KW-0863">Zinc-finger</keyword>
<gene>
    <name evidence="12" type="ORF">TPC1_13680</name>
</gene>
<feature type="domain" description="FYVE-type" evidence="11">
    <location>
        <begin position="393"/>
        <end position="453"/>
    </location>
</feature>
<evidence type="ECO:0000256" key="2">
    <source>
        <dbReference type="ARBA" id="ARBA00022490"/>
    </source>
</evidence>